<dbReference type="PANTHER" id="PTHR10283">
    <property type="entry name" value="SOLUTE CARRIER FAMILY 13 MEMBER"/>
    <property type="match status" value="1"/>
</dbReference>
<reference evidence="8" key="2">
    <citation type="submission" date="2025-09" db="UniProtKB">
        <authorList>
            <consortium name="Ensembl"/>
        </authorList>
    </citation>
    <scope>IDENTIFICATION</scope>
</reference>
<name>A0A8B9MNZ1_9AVES</name>
<keyword evidence="6" id="KW-0739">Sodium transport</keyword>
<keyword evidence="5 7" id="KW-0472">Membrane</keyword>
<feature type="transmembrane region" description="Helical" evidence="7">
    <location>
        <begin position="38"/>
        <end position="56"/>
    </location>
</feature>
<proteinExistence type="inferred from homology"/>
<evidence type="ECO:0000313" key="9">
    <source>
        <dbReference type="Proteomes" id="UP000694541"/>
    </source>
</evidence>
<evidence type="ECO:0000256" key="5">
    <source>
        <dbReference type="ARBA" id="ARBA00023136"/>
    </source>
</evidence>
<dbReference type="Pfam" id="PF00939">
    <property type="entry name" value="Na_sulph_symp"/>
    <property type="match status" value="1"/>
</dbReference>
<dbReference type="GO" id="GO:0015382">
    <property type="term" value="F:sodium:sulfate symporter activity"/>
    <property type="evidence" value="ECO:0007669"/>
    <property type="project" value="TreeGrafter"/>
</dbReference>
<feature type="transmembrane region" description="Helical" evidence="7">
    <location>
        <begin position="6"/>
        <end position="26"/>
    </location>
</feature>
<feature type="transmembrane region" description="Helical" evidence="7">
    <location>
        <begin position="252"/>
        <end position="270"/>
    </location>
</feature>
<evidence type="ECO:0000256" key="2">
    <source>
        <dbReference type="ARBA" id="ARBA00006772"/>
    </source>
</evidence>
<evidence type="ECO:0000256" key="3">
    <source>
        <dbReference type="ARBA" id="ARBA00022692"/>
    </source>
</evidence>
<keyword evidence="6" id="KW-0915">Sodium</keyword>
<comment type="subcellular location">
    <subcellularLocation>
        <location evidence="1">Membrane</location>
        <topology evidence="1">Multi-pass membrane protein</topology>
    </subcellularLocation>
</comment>
<feature type="transmembrane region" description="Helical" evidence="7">
    <location>
        <begin position="219"/>
        <end position="240"/>
    </location>
</feature>
<dbReference type="GO" id="GO:0005886">
    <property type="term" value="C:plasma membrane"/>
    <property type="evidence" value="ECO:0007669"/>
    <property type="project" value="TreeGrafter"/>
</dbReference>
<reference evidence="8" key="1">
    <citation type="submission" date="2025-08" db="UniProtKB">
        <authorList>
            <consortium name="Ensembl"/>
        </authorList>
    </citation>
    <scope>IDENTIFICATION</scope>
</reference>
<feature type="transmembrane region" description="Helical" evidence="7">
    <location>
        <begin position="76"/>
        <end position="95"/>
    </location>
</feature>
<accession>A0A8B9MNZ1</accession>
<keyword evidence="3 7" id="KW-0812">Transmembrane</keyword>
<dbReference type="Proteomes" id="UP000694541">
    <property type="component" value="Unplaced"/>
</dbReference>
<protein>
    <submittedName>
        <fullName evidence="8">Solute carrier family 13 member 1</fullName>
    </submittedName>
</protein>
<dbReference type="AlphaFoldDB" id="A0A8B9MNZ1"/>
<sequence>VAIFWLTEALPLAVSALLPAFMFPLFGIMESKEVASAYFKDFHLLLIGVICLATSIEKWNFHKRVALRMVMLVGVNPAWLMLGFMVSCAFLSMWLSNTSAAAMVMPIVEAVAQQIIRAEAEADALEMSCSNGSINPALELDGSKRKELFKLECNQNLQPAETGKKSREDKYSGIFKVMCLCVAYSATIGGLTTITGTSTNLIFAEHFNTRYPACQCINFGSWFILSIPITVIILLLSWVWLQWLFLGFESKYSTVILCPWLLVWLSLWMGQEFSKTRILDYSAQCEKSVSQMMIPIPLEYTRIILKQCMCARQKNSKILYILV</sequence>
<keyword evidence="6" id="KW-0406">Ion transport</keyword>
<keyword evidence="4 7" id="KW-1133">Transmembrane helix</keyword>
<evidence type="ECO:0000256" key="4">
    <source>
        <dbReference type="ARBA" id="ARBA00022989"/>
    </source>
</evidence>
<dbReference type="InterPro" id="IPR001898">
    <property type="entry name" value="SLC13A/DASS"/>
</dbReference>
<evidence type="ECO:0000256" key="6">
    <source>
        <dbReference type="ARBA" id="ARBA00023201"/>
    </source>
</evidence>
<keyword evidence="9" id="KW-1185">Reference proteome</keyword>
<keyword evidence="6" id="KW-0813">Transport</keyword>
<comment type="similarity">
    <text evidence="2">Belongs to the SLC13A/DASS transporter (TC 2.A.47) family. NADC subfamily.</text>
</comment>
<dbReference type="PANTHER" id="PTHR10283:SF65">
    <property type="entry name" value="SOLUTE CARRIER FAMILY 13 MEMBER 1"/>
    <property type="match status" value="1"/>
</dbReference>
<dbReference type="Ensembl" id="ENSANIT00000012113.1">
    <property type="protein sequence ID" value="ENSANIP00000011709.1"/>
    <property type="gene ID" value="ENSANIG00000007913.1"/>
</dbReference>
<evidence type="ECO:0000313" key="8">
    <source>
        <dbReference type="Ensembl" id="ENSANIP00000011709.1"/>
    </source>
</evidence>
<evidence type="ECO:0000256" key="7">
    <source>
        <dbReference type="SAM" id="Phobius"/>
    </source>
</evidence>
<organism evidence="8 9">
    <name type="scientific">Accipiter nisus</name>
    <name type="common">Eurasian sparrowhawk</name>
    <dbReference type="NCBI Taxonomy" id="211598"/>
    <lineage>
        <taxon>Eukaryota</taxon>
        <taxon>Metazoa</taxon>
        <taxon>Chordata</taxon>
        <taxon>Craniata</taxon>
        <taxon>Vertebrata</taxon>
        <taxon>Euteleostomi</taxon>
        <taxon>Archelosauria</taxon>
        <taxon>Archosauria</taxon>
        <taxon>Dinosauria</taxon>
        <taxon>Saurischia</taxon>
        <taxon>Theropoda</taxon>
        <taxon>Coelurosauria</taxon>
        <taxon>Aves</taxon>
        <taxon>Neognathae</taxon>
        <taxon>Neoaves</taxon>
        <taxon>Telluraves</taxon>
        <taxon>Accipitrimorphae</taxon>
        <taxon>Accipitriformes</taxon>
        <taxon>Accipitridae</taxon>
        <taxon>Accipitrinae</taxon>
        <taxon>Accipiter</taxon>
    </lineage>
</organism>
<evidence type="ECO:0000256" key="1">
    <source>
        <dbReference type="ARBA" id="ARBA00004141"/>
    </source>
</evidence>